<evidence type="ECO:0000313" key="1">
    <source>
        <dbReference type="EMBL" id="RIY37423.1"/>
    </source>
</evidence>
<name>A0A3A1YGQ9_9GAMM</name>
<comment type="caution">
    <text evidence="1">The sequence shown here is derived from an EMBL/GenBank/DDBJ whole genome shotgun (WGS) entry which is preliminary data.</text>
</comment>
<proteinExistence type="predicted"/>
<sequence>MQTYSNIQYSSLPAELQNKRLSSTEIKISFSDKQLLQEFVNTYIDKFIDQEAHNPPTLDLNFIDVSEITNLDFLFSNQIEITYENIIG</sequence>
<evidence type="ECO:0000313" key="2">
    <source>
        <dbReference type="Proteomes" id="UP000265964"/>
    </source>
</evidence>
<reference evidence="1 2" key="1">
    <citation type="submission" date="2017-08" db="EMBL/GenBank/DDBJ databases">
        <title>Reclassification of Bisgaard taxon 37 and 44.</title>
        <authorList>
            <person name="Christensen H."/>
        </authorList>
    </citation>
    <scope>NUCLEOTIDE SEQUENCE [LARGE SCALE GENOMIC DNA]</scope>
    <source>
        <strain evidence="1 2">EEAB3T1</strain>
    </source>
</reference>
<keyword evidence="2" id="KW-1185">Reference proteome</keyword>
<organism evidence="1 2">
    <name type="scientific">Psittacicella gerlachiana</name>
    <dbReference type="NCBI Taxonomy" id="2028574"/>
    <lineage>
        <taxon>Bacteria</taxon>
        <taxon>Pseudomonadati</taxon>
        <taxon>Pseudomonadota</taxon>
        <taxon>Gammaproteobacteria</taxon>
        <taxon>Pasteurellales</taxon>
        <taxon>Psittacicellaceae</taxon>
        <taxon>Psittacicella</taxon>
    </lineage>
</organism>
<dbReference type="EMBL" id="NRJF01000045">
    <property type="protein sequence ID" value="RIY37423.1"/>
    <property type="molecule type" value="Genomic_DNA"/>
</dbReference>
<dbReference type="RefSeq" id="WP_119534282.1">
    <property type="nucleotide sequence ID" value="NZ_NRJF01000045.1"/>
</dbReference>
<protein>
    <submittedName>
        <fullName evidence="1">Uncharacterized protein</fullName>
    </submittedName>
</protein>
<gene>
    <name evidence="1" type="ORF">CKF59_01825</name>
</gene>
<dbReference type="Proteomes" id="UP000265964">
    <property type="component" value="Unassembled WGS sequence"/>
</dbReference>
<accession>A0A3A1YGQ9</accession>
<dbReference type="AlphaFoldDB" id="A0A3A1YGQ9"/>